<reference evidence="8" key="1">
    <citation type="submission" date="2022-10" db="EMBL/GenBank/DDBJ databases">
        <authorList>
            <person name="Byrne P K."/>
        </authorList>
    </citation>
    <scope>NUCLEOTIDE SEQUENCE</scope>
    <source>
        <strain evidence="8">CBS7001</strain>
    </source>
</reference>
<dbReference type="AlphaFoldDB" id="A0AA35NP82"/>
<sequence length="853" mass="95401">MNMGSSDEIYGLFPNENNIQVTDSHSQEQDTSSSIDKNDTDHTTSISDSIDTGILKSIIEEQGWNDAELYRGGIQNQRFFLTDRYTKKKHLTINDMINSEEEQTYQEPIQDFKTYNNRVQREYELRERMDGLFRQTTKDGVHILNEDSLNQQYSPLGPINDCQPPDRYSRMKNKTSTFFRRSFNFGGGLKRRSDNLNVVDHVKGNSSISTSGTDVIDNTSYRNIAIDENVDVAYKEHIIDEFNVQGISGKESTVEGGTLLHDIEKVFNRSRATRKYHVQRKLKVRHIQMLSIGACFSVGLFLTSGKAFSIAGPFGTLLGFGLTGSIILATLLSFTELSTLIPVSSGFSGLASRFVEDAFGFALGWTYWISCMLALPAQVSSSTFYLSYYNNASISKGATAGFITLFSAFSIAVNLLDVSMLGEIVYITGISKVIVAISMVFTMVILNAGHGNGVHERVGFRYWDSAKSIQNLTYGLYRPTFDLADAGDGSEKGIPGPKGRFLATASVMLISTFAFSGVEMTFLASGEAINPRKTIPSATKRTFSIVLISYMFLIFSVGINIYSGDPRLLSYFPGVSEKRYEAIIKGTGMDWRLRTNCHGGVDYRQISVGTGYSSPWVVALQNFGLCTFASAFNAILVVFTATASIPSLFSSSRTLYAMSVQRKAPSIFEICDKRGVPYVSVIFSSLSSVIAYIAVDQTVIENFDVLANVSSASTSIIWMGLNLSFLRFYYALKQRKDIISRNDSSYPYKSPLQPYLAIYGLVGCSLFVIFMGYPNFIHHFWSTKAFFSAYGGLMFFCISYIAYKIFGTSKIQRLDQLDMDSGRREMDRTVWTEHSQYLGTYRERMKKLLTWLV</sequence>
<evidence type="ECO:0000256" key="2">
    <source>
        <dbReference type="ARBA" id="ARBA00022692"/>
    </source>
</evidence>
<feature type="transmembrane region" description="Helical" evidence="6">
    <location>
        <begin position="289"/>
        <end position="311"/>
    </location>
</feature>
<proteinExistence type="predicted"/>
<gene>
    <name evidence="8" type="primary">SUVC02G2850</name>
    <name evidence="8" type="ORF">SUVC_02G2850</name>
</gene>
<dbReference type="InterPro" id="IPR004762">
    <property type="entry name" value="Amino_acid_permease_fungi"/>
</dbReference>
<dbReference type="InterPro" id="IPR050524">
    <property type="entry name" value="APC_YAT"/>
</dbReference>
<dbReference type="Proteomes" id="UP001162090">
    <property type="component" value="Chromosome 2"/>
</dbReference>
<evidence type="ECO:0000256" key="4">
    <source>
        <dbReference type="ARBA" id="ARBA00023136"/>
    </source>
</evidence>
<feature type="transmembrane region" description="Helical" evidence="6">
    <location>
        <begin position="752"/>
        <end position="773"/>
    </location>
</feature>
<dbReference type="GO" id="GO:0016020">
    <property type="term" value="C:membrane"/>
    <property type="evidence" value="ECO:0007669"/>
    <property type="project" value="UniProtKB-SubCell"/>
</dbReference>
<comment type="subcellular location">
    <subcellularLocation>
        <location evidence="1">Membrane</location>
        <topology evidence="1">Multi-pass membrane protein</topology>
    </subcellularLocation>
</comment>
<feature type="transmembrane region" description="Helical" evidence="6">
    <location>
        <begin position="715"/>
        <end position="732"/>
    </location>
</feature>
<keyword evidence="2 6" id="KW-0812">Transmembrane</keyword>
<keyword evidence="4 6" id="KW-0472">Membrane</keyword>
<feature type="transmembrane region" description="Helical" evidence="6">
    <location>
        <begin position="501"/>
        <end position="522"/>
    </location>
</feature>
<evidence type="ECO:0000259" key="7">
    <source>
        <dbReference type="Pfam" id="PF00324"/>
    </source>
</evidence>
<evidence type="ECO:0000256" key="6">
    <source>
        <dbReference type="SAM" id="Phobius"/>
    </source>
</evidence>
<evidence type="ECO:0000256" key="5">
    <source>
        <dbReference type="SAM" id="MobiDB-lite"/>
    </source>
</evidence>
<dbReference type="EMBL" id="OX365913">
    <property type="protein sequence ID" value="CAI4055516.1"/>
    <property type="molecule type" value="Genomic_DNA"/>
</dbReference>
<evidence type="ECO:0000313" key="8">
    <source>
        <dbReference type="EMBL" id="CAI4055516.1"/>
    </source>
</evidence>
<name>A0AA35NP82_SACUV</name>
<feature type="transmembrane region" description="Helical" evidence="6">
    <location>
        <begin position="317"/>
        <end position="337"/>
    </location>
</feature>
<keyword evidence="3 6" id="KW-1133">Transmembrane helix</keyword>
<protein>
    <recommendedName>
        <fullName evidence="7">Amino acid permease/ SLC12A domain-containing protein</fullName>
    </recommendedName>
</protein>
<accession>A0AA35NP82</accession>
<dbReference type="PANTHER" id="PTHR43341:SF46">
    <property type="entry name" value="SPS-SENSOR COMPONENT SSY1"/>
    <property type="match status" value="1"/>
</dbReference>
<dbReference type="NCBIfam" id="TIGR00913">
    <property type="entry name" value="2A0310"/>
    <property type="match status" value="1"/>
</dbReference>
<feature type="transmembrane region" description="Helical" evidence="6">
    <location>
        <begin position="785"/>
        <end position="803"/>
    </location>
</feature>
<feature type="domain" description="Amino acid permease/ SLC12A" evidence="7">
    <location>
        <begin position="286"/>
        <end position="813"/>
    </location>
</feature>
<dbReference type="GO" id="GO:0015171">
    <property type="term" value="F:amino acid transmembrane transporter activity"/>
    <property type="evidence" value="ECO:0007669"/>
    <property type="project" value="TreeGrafter"/>
</dbReference>
<feature type="transmembrane region" description="Helical" evidence="6">
    <location>
        <begin position="543"/>
        <end position="563"/>
    </location>
</feature>
<feature type="transmembrane region" description="Helical" evidence="6">
    <location>
        <begin position="676"/>
        <end position="695"/>
    </location>
</feature>
<feature type="transmembrane region" description="Helical" evidence="6">
    <location>
        <begin position="424"/>
        <end position="446"/>
    </location>
</feature>
<feature type="transmembrane region" description="Helical" evidence="6">
    <location>
        <begin position="397"/>
        <end position="417"/>
    </location>
</feature>
<evidence type="ECO:0000313" key="9">
    <source>
        <dbReference type="Proteomes" id="UP001162090"/>
    </source>
</evidence>
<dbReference type="Gene3D" id="1.20.1740.10">
    <property type="entry name" value="Amino acid/polyamine transporter I"/>
    <property type="match status" value="1"/>
</dbReference>
<dbReference type="PANTHER" id="PTHR43341">
    <property type="entry name" value="AMINO ACID PERMEASE"/>
    <property type="match status" value="1"/>
</dbReference>
<dbReference type="InterPro" id="IPR004841">
    <property type="entry name" value="AA-permease/SLC12A_dom"/>
</dbReference>
<evidence type="ECO:0000256" key="1">
    <source>
        <dbReference type="ARBA" id="ARBA00004141"/>
    </source>
</evidence>
<evidence type="ECO:0000256" key="3">
    <source>
        <dbReference type="ARBA" id="ARBA00022989"/>
    </source>
</evidence>
<organism evidence="8 9">
    <name type="scientific">Saccharomyces uvarum</name>
    <name type="common">Yeast</name>
    <name type="synonym">Saccharomyces bayanus var. uvarum</name>
    <dbReference type="NCBI Taxonomy" id="230603"/>
    <lineage>
        <taxon>Eukaryota</taxon>
        <taxon>Fungi</taxon>
        <taxon>Dikarya</taxon>
        <taxon>Ascomycota</taxon>
        <taxon>Saccharomycotina</taxon>
        <taxon>Saccharomycetes</taxon>
        <taxon>Saccharomycetales</taxon>
        <taxon>Saccharomycetaceae</taxon>
        <taxon>Saccharomyces</taxon>
    </lineage>
</organism>
<dbReference type="Pfam" id="PF00324">
    <property type="entry name" value="AA_permease"/>
    <property type="match status" value="1"/>
</dbReference>
<feature type="compositionally biased region" description="Polar residues" evidence="5">
    <location>
        <begin position="22"/>
        <end position="35"/>
    </location>
</feature>
<feature type="transmembrane region" description="Helical" evidence="6">
    <location>
        <begin position="358"/>
        <end position="377"/>
    </location>
</feature>
<feature type="region of interest" description="Disordered" evidence="5">
    <location>
        <begin position="22"/>
        <end position="47"/>
    </location>
</feature>